<feature type="compositionally biased region" description="Low complexity" evidence="3">
    <location>
        <begin position="2904"/>
        <end position="2917"/>
    </location>
</feature>
<evidence type="ECO:0000256" key="2">
    <source>
        <dbReference type="ARBA" id="ARBA00022729"/>
    </source>
</evidence>
<dbReference type="NCBIfam" id="TIGR02543">
    <property type="entry name" value="List_Bact_rpt"/>
    <property type="match status" value="1"/>
</dbReference>
<evidence type="ECO:0000256" key="1">
    <source>
        <dbReference type="ARBA" id="ARBA00004196"/>
    </source>
</evidence>
<protein>
    <submittedName>
        <fullName evidence="5">BspA family leucine-rich repeat surface protein</fullName>
    </submittedName>
</protein>
<reference evidence="5 6" key="1">
    <citation type="submission" date="2021-03" db="EMBL/GenBank/DDBJ databases">
        <title>Enterococcal diversity collection.</title>
        <authorList>
            <person name="Gilmore M.S."/>
            <person name="Schwartzman J."/>
            <person name="Van Tyne D."/>
            <person name="Martin M."/>
            <person name="Earl A.M."/>
            <person name="Manson A.L."/>
            <person name="Straub T."/>
            <person name="Salamzade R."/>
            <person name="Saavedra J."/>
            <person name="Lebreton F."/>
            <person name="Prichula J."/>
            <person name="Schaufler K."/>
            <person name="Gaca A."/>
            <person name="Sgardioli B."/>
            <person name="Wagenaar J."/>
            <person name="Strong T."/>
        </authorList>
    </citation>
    <scope>NUCLEOTIDE SEQUENCE [LARGE SCALE GENOMIC DNA]</scope>
    <source>
        <strain evidence="5 6">669A</strain>
    </source>
</reference>
<feature type="domain" description="YDG" evidence="4">
    <location>
        <begin position="2727"/>
        <end position="2808"/>
    </location>
</feature>
<organism evidence="5 6">
    <name type="scientific">Candidatus Enterococcus moelleringii</name>
    <dbReference type="NCBI Taxonomy" id="2815325"/>
    <lineage>
        <taxon>Bacteria</taxon>
        <taxon>Bacillati</taxon>
        <taxon>Bacillota</taxon>
        <taxon>Bacilli</taxon>
        <taxon>Lactobacillales</taxon>
        <taxon>Enterococcaceae</taxon>
        <taxon>Enterococcus</taxon>
    </lineage>
</organism>
<comment type="caution">
    <text evidence="5">The sequence shown here is derived from an EMBL/GenBank/DDBJ whole genome shotgun (WGS) entry which is preliminary data.</text>
</comment>
<evidence type="ECO:0000313" key="6">
    <source>
        <dbReference type="Proteomes" id="UP000664601"/>
    </source>
</evidence>
<gene>
    <name evidence="5" type="ORF">JZO70_07645</name>
</gene>
<feature type="domain" description="YDG" evidence="4">
    <location>
        <begin position="882"/>
        <end position="956"/>
    </location>
</feature>
<keyword evidence="6" id="KW-1185">Reference proteome</keyword>
<accession>A0ABS3L8Q9</accession>
<dbReference type="InterPro" id="IPR013378">
    <property type="entry name" value="InlB-like_B-rpt"/>
</dbReference>
<evidence type="ECO:0000313" key="5">
    <source>
        <dbReference type="EMBL" id="MBO1306029.1"/>
    </source>
</evidence>
<feature type="domain" description="YDG" evidence="4">
    <location>
        <begin position="966"/>
        <end position="1042"/>
    </location>
</feature>
<dbReference type="InterPro" id="IPR011889">
    <property type="entry name" value="Liste_lipo_26"/>
</dbReference>
<dbReference type="InterPro" id="IPR041248">
    <property type="entry name" value="YDG"/>
</dbReference>
<dbReference type="InterPro" id="IPR005046">
    <property type="entry name" value="DUF285"/>
</dbReference>
<dbReference type="NCBIfam" id="TIGR02167">
    <property type="entry name" value="Liste_lipo_26"/>
    <property type="match status" value="6"/>
</dbReference>
<feature type="compositionally biased region" description="Basic and acidic residues" evidence="3">
    <location>
        <begin position="132"/>
        <end position="144"/>
    </location>
</feature>
<feature type="domain" description="YDG" evidence="4">
    <location>
        <begin position="1847"/>
        <end position="1921"/>
    </location>
</feature>
<feature type="domain" description="YDG" evidence="4">
    <location>
        <begin position="1064"/>
        <end position="1130"/>
    </location>
</feature>
<dbReference type="PANTHER" id="PTHR24373:SF378">
    <property type="entry name" value="FI03225P-RELATED"/>
    <property type="match status" value="1"/>
</dbReference>
<proteinExistence type="predicted"/>
<feature type="domain" description="YDG" evidence="4">
    <location>
        <begin position="1677"/>
        <end position="1744"/>
    </location>
</feature>
<dbReference type="InterPro" id="IPR050328">
    <property type="entry name" value="Dev_Immune_Receptor"/>
</dbReference>
<dbReference type="Gene3D" id="2.60.40.4270">
    <property type="entry name" value="Listeria-Bacteroides repeat domain"/>
    <property type="match status" value="3"/>
</dbReference>
<feature type="domain" description="YDG" evidence="4">
    <location>
        <begin position="800"/>
        <end position="873"/>
    </location>
</feature>
<dbReference type="PANTHER" id="PTHR24373">
    <property type="entry name" value="SLIT RELATED LEUCINE-RICH REPEAT NEURONAL PROTEIN"/>
    <property type="match status" value="1"/>
</dbReference>
<dbReference type="InterPro" id="IPR042229">
    <property type="entry name" value="Listeria/Bacterioides_rpt_sf"/>
</dbReference>
<dbReference type="InterPro" id="IPR032675">
    <property type="entry name" value="LRR_dom_sf"/>
</dbReference>
<sequence length="2949" mass="320960">MKRKNEGTKVHLGKQKHQFSKKKFNKQLISVTSTALLLFSNYGLFPLQVLAEETTDTISETNEEIGSITQDPLAQTATTEPSSSTESEAAPITEAAPQQTTESIAEATTASSEQTEPLQRAAAVSEAESEELTDRTPRNLTWETRDIDSNTVEITGYIGNPTSIIIPSVIDNKSVVIDLKEVFGEALYETTTYFEIKESQPGFSPVKLTGTLDRLFYGDYTSNPLIEQVSFGDADITSIDSTFRMFSNCTNLTSLNVTGLDTSSVTSMREMFNGCSQLETLDLSGWNTSRVTLMYAMFDGCSSLKTLDLSGWNTSEVLDMSFMFRGCSELEPLDWSGWNTSSLDTMMFMFSGCSQLETLDLSGWNTSKVKNVFSMFDGCSGLKTLDLSGWNTSSWKDSAIFFMFAGCQNLTKLTISSEFEFKDADHGLLKLSDLGLGEKTKVYWEDNFAKTYNTTEEMIAAHNLLNDGEVHVYKIQKEHEVSFKLDGGSGNTPDSHYVFEGQTATDPNYSGTRGDQVFDGWRLNGAPFDITKDSINAPSELVATFRNKKYKVEFYPEKGSESFYSQDFEYSESKELTPNSFTKVGYHFKNWKTESGSTTYSNGQSVANLTDVDYGIVKLIAEWRANTYDIQFIANGGTGSMANQSMTYGEPKKLTDNSFARKGYQFVGWSTEPDGEIIYNDGESVQNLTTENNGTVPFYAQWKLDSGLVEKEIKKQAPTKVYNGNREHEFNVDLTSITEETAFPLKIKVTGTFASKDAKDQAFTIKSWEVVEGNAKIDPLAASFEIDKGKITPLELTQEQLVFTEGTETKTYDGRVTSELKGEIATNALLGSDEAKLVITNAEYDTKDVGTDKNITYVWNLDGPQSANYSLPQEREVKGTITKRAITPVWSKPEKPYDGTTAADVTVKLPEVVGTEDVKATFDANFKNADAGTDKEIDIQNVNLTGDDIGNYSIDEIGTTTGTIKKKDLKVTWSAEDREYNGTTDATVNGALDGVLLNEINNVEITGTGSFTNKDVGENKPVTITNTELTGSAAKNYQVSETADATVTISPYQIQDNQINFINRDKAFDTTKSASQLKATLQNGVPFADDKLSISITDATYNQSDIGNDIGITYNWALTGGDRKNYKLQEPLAVTGNIINADLTEETVIERIKLQAPTKEYNGEKGHTFEIDITELAEKKTRSTTKIILEVTGEFIQEDAGDRKFTVKSWNVTSGNAELSALTKPFTIDGKITQKALTAEWNKPTKEYDGKTAVEVVGTPEGLVGSDAVTISAKGNFKDNANVGPNKDIDIDEIKLEGTDAGNYSIDETSTTTGAITKYVLQADQIEFSKLNKEYDKSKASLLEATFKERVLFGEDKVAIEITEAAYADDQAGKEKAISYKWKLTGEQSGNYKLLDEVDVKGEITKKGLTAKWSNPTKIYNGLTAAAVTGELQGVISKDVVEVAFDDANYKDANASETKQVDINNIRLTGKDAGNYSMPDKATTTGIINPFVLQEDQIQFSEYNKVYDKEVDSRMKATIKDDVLVPSDKDKVAIEISEAAFADEQAGSGKAISYKWKLTGDQSRNYKLLEEVAVKGEITKKGLKATWSAADKVYDGTTKATVTGTLEGMIPGEETAVSINGTGEFTNKNVAGTIPVTITDSKLAGDGAKNYEVTETVDAKAKITAYQISEDQITFENLNKPFDTTDSAAQVTASLPEEVPFAKDDLSIGLTDAKYSQPNIGKELTITYNWTLTGKDAENYQLPGMPTVTGNITDAVLTEQAVIDQINKVKATKVYNGNENHKYTIDITELANKKTRTATKIELEVTGYFDQKTVDAKTFTVTGWKVISDNAEVPAFGKSFDIEGTITQKRISVDWDHPEKTYDGKDEVEISGTLKGLVEGDEVFATTTAIFVDANAGTNKEMIIPEAVVTGKDAANYLVLPSNNGDIKGTINAYELQPDQIEFTGLNKEYDNEVDSLLKAAIKDKVLFGKDKVAIKITKAEFNDVQAGKDKAISYSWTLTGEHSGNYSLPKEEKVAGEITPKALTAEWTAEGKVYDGTTEAAVTGKLTGLIGEDKVTVKGTGAFEDKNSGPDKKVDVTAIQLEGADAGNYTVPENSEIKAAILAYQIKEDQITFGNLNKPFDTTDSAAQVTANLPEEVPFAADDLSVALTDAVYAQSDIGEDIGISYEWALAGKDAQNYRLPEDKKVLQGNITEAVMTEAAVMEQIKQVTPTKVYDRNTDHTFTVNITDAAQRKTRDATQILLEVTGEFVQASAGEQVFNVTSWRVTSGNATLPALTKPFQVTGEIQPRAITVNWSAADKEYDGSLDTPLTAVCEDILPDDEVTFAATGTYDDKNCGSHEVRLDAASVQLSGAHAGNYIVETQNDTCNIEITPRPVTVEWQVADKVYDAKPDATVTGTLNNLVPDDEVMVATTAQFVDKNVGDNKPVHVNTPTFSGADHQNYTITAPAEVAATISPYNIQLDQISFGQTVKAFDQSAAAKLTARLIGLPLELDDLRIDITDARYPDSDIGENKAISYDWKLTGADEANYRLPEKPAVTGAIAAPTVGDDTQARIIELLKQQTPEKEYDGNSVHQFELDITSAFGEPTRRAATPTQILLNVTGTFEQSDAGERSFNVTDWNITSNNAVIGELPAGIVLEGTITKRVATIRWTVADKIYDGTTAATVQASVNGLVANDRVTVKGVGAFVDKNAGANKAVTITSSEVTGDAAVNYEFATPDIGITANIQQKALSIHGVQTVNRRANDSRLVDLVGTNAALEGVLPADQNAVGFNLGQGTMADAAAGNGKAVTTNIQLTGDEAGNYTLTQPTDLTVDITKKKVIVTIVDENGNKQEVELEEGAKLPRPKDPVKDGFTFEGWYADEALTQPFDFDQPITGNVTLYPKWSRNIPVATTTNRNIVTPRVVTSSGNTTTSSSGKSLPSTGDSLNNMWSMLGLGAIASAIAAWKKRKG</sequence>
<feature type="domain" description="YDG" evidence="4">
    <location>
        <begin position="1944"/>
        <end position="2011"/>
    </location>
</feature>
<feature type="domain" description="YDG" evidence="4">
    <location>
        <begin position="2642"/>
        <end position="2716"/>
    </location>
</feature>
<feature type="domain" description="YDG" evidence="4">
    <location>
        <begin position="2020"/>
        <end position="2096"/>
    </location>
</feature>
<dbReference type="Pfam" id="PF18657">
    <property type="entry name" value="YDG"/>
    <property type="match status" value="16"/>
</dbReference>
<feature type="compositionally biased region" description="Low complexity" evidence="3">
    <location>
        <begin position="76"/>
        <end position="126"/>
    </location>
</feature>
<feature type="domain" description="YDG" evidence="4">
    <location>
        <begin position="1405"/>
        <end position="1482"/>
    </location>
</feature>
<keyword evidence="2" id="KW-0732">Signal</keyword>
<dbReference type="Proteomes" id="UP000664601">
    <property type="component" value="Unassembled WGS sequence"/>
</dbReference>
<comment type="subcellular location">
    <subcellularLocation>
        <location evidence="1">Cell envelope</location>
    </subcellularLocation>
</comment>
<feature type="domain" description="YDG" evidence="4">
    <location>
        <begin position="1580"/>
        <end position="1656"/>
    </location>
</feature>
<feature type="domain" description="YDG" evidence="4">
    <location>
        <begin position="2372"/>
        <end position="2446"/>
    </location>
</feature>
<feature type="region of interest" description="Disordered" evidence="3">
    <location>
        <begin position="64"/>
        <end position="144"/>
    </location>
</feature>
<feature type="domain" description="YDG" evidence="4">
    <location>
        <begin position="1329"/>
        <end position="1394"/>
    </location>
</feature>
<dbReference type="RefSeq" id="WP_207672959.1">
    <property type="nucleotide sequence ID" value="NZ_JAFREM010000012.1"/>
</dbReference>
<dbReference type="SUPFAM" id="SSF52047">
    <property type="entry name" value="RNI-like"/>
    <property type="match status" value="1"/>
</dbReference>
<dbReference type="Pfam" id="PF09479">
    <property type="entry name" value="Flg_new"/>
    <property type="match status" value="4"/>
</dbReference>
<dbReference type="EMBL" id="JAFREM010000012">
    <property type="protein sequence ID" value="MBO1306029.1"/>
    <property type="molecule type" value="Genomic_DNA"/>
</dbReference>
<dbReference type="Gene3D" id="3.80.10.10">
    <property type="entry name" value="Ribonuclease Inhibitor"/>
    <property type="match status" value="1"/>
</dbReference>
<dbReference type="Pfam" id="PF03382">
    <property type="entry name" value="DUF285"/>
    <property type="match status" value="1"/>
</dbReference>
<evidence type="ECO:0000256" key="3">
    <source>
        <dbReference type="SAM" id="MobiDB-lite"/>
    </source>
</evidence>
<feature type="domain" description="YDG" evidence="4">
    <location>
        <begin position="2287"/>
        <end position="2363"/>
    </location>
</feature>
<feature type="region of interest" description="Disordered" evidence="3">
    <location>
        <begin position="2902"/>
        <end position="2921"/>
    </location>
</feature>
<dbReference type="NCBIfam" id="TIGR01167">
    <property type="entry name" value="LPXTG_anchor"/>
    <property type="match status" value="1"/>
</dbReference>
<name>A0ABS3L8Q9_9ENTE</name>
<evidence type="ECO:0000259" key="4">
    <source>
        <dbReference type="Pfam" id="PF18657"/>
    </source>
</evidence>
<feature type="domain" description="YDG" evidence="4">
    <location>
        <begin position="1233"/>
        <end position="1310"/>
    </location>
</feature>